<keyword evidence="4" id="KW-1185">Reference proteome</keyword>
<dbReference type="InterPro" id="IPR050111">
    <property type="entry name" value="C-type_lectin/snaclec_domain"/>
</dbReference>
<dbReference type="GO" id="GO:0009897">
    <property type="term" value="C:external side of plasma membrane"/>
    <property type="evidence" value="ECO:0000318"/>
    <property type="project" value="GO_Central"/>
</dbReference>
<feature type="signal peptide" evidence="1">
    <location>
        <begin position="1"/>
        <end position="21"/>
    </location>
</feature>
<feature type="chain" id="PRO_5029749774" description="C-type lectin domain-containing protein" evidence="1">
    <location>
        <begin position="22"/>
        <end position="164"/>
    </location>
</feature>
<feature type="domain" description="C-type lectin" evidence="2">
    <location>
        <begin position="30"/>
        <end position="159"/>
    </location>
</feature>
<dbReference type="PANTHER" id="PTHR22803">
    <property type="entry name" value="MANNOSE, PHOSPHOLIPASE, LECTIN RECEPTOR RELATED"/>
    <property type="match status" value="1"/>
</dbReference>
<dbReference type="Proteomes" id="UP000007110">
    <property type="component" value="Unassembled WGS sequence"/>
</dbReference>
<dbReference type="GeneID" id="584456"/>
<dbReference type="InParanoid" id="A0A7M7HKU0"/>
<dbReference type="SUPFAM" id="SSF56436">
    <property type="entry name" value="C-type lectin-like"/>
    <property type="match status" value="1"/>
</dbReference>
<dbReference type="GO" id="GO:0038187">
    <property type="term" value="F:pattern recognition receptor activity"/>
    <property type="evidence" value="ECO:0000318"/>
    <property type="project" value="GO_Central"/>
</dbReference>
<keyword evidence="1" id="KW-0732">Signal</keyword>
<proteinExistence type="predicted"/>
<dbReference type="GO" id="GO:0006955">
    <property type="term" value="P:immune response"/>
    <property type="evidence" value="ECO:0000318"/>
    <property type="project" value="GO_Central"/>
</dbReference>
<dbReference type="OrthoDB" id="6337382at2759"/>
<dbReference type="KEGG" id="spu:584456"/>
<dbReference type="InterPro" id="IPR001304">
    <property type="entry name" value="C-type_lectin-like"/>
</dbReference>
<evidence type="ECO:0000313" key="3">
    <source>
        <dbReference type="EnsemblMetazoa" id="XP_011677359"/>
    </source>
</evidence>
<dbReference type="EnsemblMetazoa" id="XM_011679057">
    <property type="protein sequence ID" value="XP_011677359"/>
    <property type="gene ID" value="LOC584456"/>
</dbReference>
<evidence type="ECO:0000313" key="4">
    <source>
        <dbReference type="Proteomes" id="UP000007110"/>
    </source>
</evidence>
<protein>
    <recommendedName>
        <fullName evidence="2">C-type lectin domain-containing protein</fullName>
    </recommendedName>
</protein>
<evidence type="ECO:0000259" key="2">
    <source>
        <dbReference type="PROSITE" id="PS50041"/>
    </source>
</evidence>
<reference evidence="3" key="2">
    <citation type="submission" date="2021-01" db="UniProtKB">
        <authorList>
            <consortium name="EnsemblMetazoa"/>
        </authorList>
    </citation>
    <scope>IDENTIFICATION</scope>
</reference>
<dbReference type="InterPro" id="IPR016186">
    <property type="entry name" value="C-type_lectin-like/link_sf"/>
</dbReference>
<dbReference type="SMART" id="SM00034">
    <property type="entry name" value="CLECT"/>
    <property type="match status" value="1"/>
</dbReference>
<dbReference type="AlphaFoldDB" id="A0A7M7HKU0"/>
<reference evidence="4" key="1">
    <citation type="submission" date="2015-02" db="EMBL/GenBank/DDBJ databases">
        <title>Genome sequencing for Strongylocentrotus purpuratus.</title>
        <authorList>
            <person name="Murali S."/>
            <person name="Liu Y."/>
            <person name="Vee V."/>
            <person name="English A."/>
            <person name="Wang M."/>
            <person name="Skinner E."/>
            <person name="Han Y."/>
            <person name="Muzny D.M."/>
            <person name="Worley K.C."/>
            <person name="Gibbs R.A."/>
        </authorList>
    </citation>
    <scope>NUCLEOTIDE SEQUENCE</scope>
</reference>
<dbReference type="RefSeq" id="XP_011677359.1">
    <property type="nucleotide sequence ID" value="XM_011679057.1"/>
</dbReference>
<sequence length="164" mass="18612">MTFNVTISLFLIAAIACLTEGCCPDMFVGVGDRCYHYSSYKRTWSGADSACRGLGAHLVSFHNSGESAEVYDLWKSYTDVAYTDDKDRAYWIGFNDRSYEGSFRWSDGTSVTYTHWQSGAPNDNRGEDCVSPRNSGSSDITREEWNDYDCNEEKSYFCYVPLTF</sequence>
<dbReference type="InterPro" id="IPR016187">
    <property type="entry name" value="CTDL_fold"/>
</dbReference>
<dbReference type="OMA" id="NKEDTWI"/>
<accession>A0A7M7HKU0</accession>
<evidence type="ECO:0000256" key="1">
    <source>
        <dbReference type="SAM" id="SignalP"/>
    </source>
</evidence>
<dbReference type="Gene3D" id="3.10.100.10">
    <property type="entry name" value="Mannose-Binding Protein A, subunit A"/>
    <property type="match status" value="1"/>
</dbReference>
<organism evidence="3 4">
    <name type="scientific">Strongylocentrotus purpuratus</name>
    <name type="common">Purple sea urchin</name>
    <dbReference type="NCBI Taxonomy" id="7668"/>
    <lineage>
        <taxon>Eukaryota</taxon>
        <taxon>Metazoa</taxon>
        <taxon>Echinodermata</taxon>
        <taxon>Eleutherozoa</taxon>
        <taxon>Echinozoa</taxon>
        <taxon>Echinoidea</taxon>
        <taxon>Euechinoidea</taxon>
        <taxon>Echinacea</taxon>
        <taxon>Camarodonta</taxon>
        <taxon>Echinidea</taxon>
        <taxon>Strongylocentrotidae</taxon>
        <taxon>Strongylocentrotus</taxon>
    </lineage>
</organism>
<dbReference type="PROSITE" id="PS50041">
    <property type="entry name" value="C_TYPE_LECTIN_2"/>
    <property type="match status" value="1"/>
</dbReference>
<dbReference type="GO" id="GO:0030246">
    <property type="term" value="F:carbohydrate binding"/>
    <property type="evidence" value="ECO:0000318"/>
    <property type="project" value="GO_Central"/>
</dbReference>
<dbReference type="Pfam" id="PF00059">
    <property type="entry name" value="Lectin_C"/>
    <property type="match status" value="1"/>
</dbReference>
<name>A0A7M7HKU0_STRPU</name>